<dbReference type="SUPFAM" id="SSF103088">
    <property type="entry name" value="OmpA-like"/>
    <property type="match status" value="1"/>
</dbReference>
<gene>
    <name evidence="5" type="ORF">CP97_00550</name>
</gene>
<dbReference type="OrthoDB" id="5525824at2"/>
<reference evidence="5 6" key="1">
    <citation type="journal article" date="2015" name="Int. J. Syst. Evol. Microbiol.">
        <title>Erythrobacter atlanticus sp. nov., a bacterium from ocean sediment able to degrade polycyclic aromatic hydrocarbons.</title>
        <authorList>
            <person name="Zhuang L."/>
            <person name="Liu Y."/>
            <person name="Wang L."/>
            <person name="Wang W."/>
            <person name="Shao Z."/>
        </authorList>
    </citation>
    <scope>NUCLEOTIDE SEQUENCE [LARGE SCALE GENOMIC DNA]</scope>
    <source>
        <strain evidence="6">s21-N3</strain>
    </source>
</reference>
<evidence type="ECO:0000256" key="1">
    <source>
        <dbReference type="PROSITE-ProRule" id="PRU00473"/>
    </source>
</evidence>
<evidence type="ECO:0000259" key="4">
    <source>
        <dbReference type="PROSITE" id="PS51123"/>
    </source>
</evidence>
<accession>A0A0H4V8D8</accession>
<keyword evidence="1 3" id="KW-0472">Membrane</keyword>
<dbReference type="STRING" id="1648404.CP97_00550"/>
<dbReference type="Gene3D" id="3.30.1330.60">
    <property type="entry name" value="OmpA-like domain"/>
    <property type="match status" value="1"/>
</dbReference>
<keyword evidence="6" id="KW-1185">Reference proteome</keyword>
<feature type="compositionally biased region" description="Basic and acidic residues" evidence="2">
    <location>
        <begin position="203"/>
        <end position="217"/>
    </location>
</feature>
<evidence type="ECO:0000313" key="6">
    <source>
        <dbReference type="Proteomes" id="UP000059113"/>
    </source>
</evidence>
<dbReference type="GO" id="GO:0016020">
    <property type="term" value="C:membrane"/>
    <property type="evidence" value="ECO:0007669"/>
    <property type="project" value="UniProtKB-UniRule"/>
</dbReference>
<protein>
    <recommendedName>
        <fullName evidence="4">OmpA-like domain-containing protein</fullName>
    </recommendedName>
</protein>
<dbReference type="InterPro" id="IPR036737">
    <property type="entry name" value="OmpA-like_sf"/>
</dbReference>
<name>A0A0H4V8D8_9SPHN</name>
<dbReference type="AlphaFoldDB" id="A0A0H4V8D8"/>
<dbReference type="InterPro" id="IPR006665">
    <property type="entry name" value="OmpA-like"/>
</dbReference>
<dbReference type="KEGG" id="ery:CP97_00550"/>
<organism evidence="5 6">
    <name type="scientific">Aurantiacibacter atlanticus</name>
    <dbReference type="NCBI Taxonomy" id="1648404"/>
    <lineage>
        <taxon>Bacteria</taxon>
        <taxon>Pseudomonadati</taxon>
        <taxon>Pseudomonadota</taxon>
        <taxon>Alphaproteobacteria</taxon>
        <taxon>Sphingomonadales</taxon>
        <taxon>Erythrobacteraceae</taxon>
        <taxon>Aurantiacibacter</taxon>
    </lineage>
</organism>
<keyword evidence="3" id="KW-0812">Transmembrane</keyword>
<dbReference type="PANTHER" id="PTHR30329:SF20">
    <property type="entry name" value="EXPORTED PROTEIN"/>
    <property type="match status" value="1"/>
</dbReference>
<evidence type="ECO:0000313" key="5">
    <source>
        <dbReference type="EMBL" id="AKQ40862.1"/>
    </source>
</evidence>
<dbReference type="CDD" id="cd07185">
    <property type="entry name" value="OmpA_C-like"/>
    <property type="match status" value="1"/>
</dbReference>
<feature type="transmembrane region" description="Helical" evidence="3">
    <location>
        <begin position="21"/>
        <end position="40"/>
    </location>
</feature>
<feature type="region of interest" description="Disordered" evidence="2">
    <location>
        <begin position="191"/>
        <end position="217"/>
    </location>
</feature>
<reference evidence="6" key="2">
    <citation type="submission" date="2015-04" db="EMBL/GenBank/DDBJ databases">
        <title>The complete genome sequence of Erythrobacter sp. s21-N3.</title>
        <authorList>
            <person name="Zhuang L."/>
            <person name="Liu Y."/>
            <person name="Shao Z."/>
        </authorList>
    </citation>
    <scope>NUCLEOTIDE SEQUENCE [LARGE SCALE GENOMIC DNA]</scope>
    <source>
        <strain evidence="6">s21-N3</strain>
    </source>
</reference>
<dbReference type="RefSeq" id="WP_048884342.1">
    <property type="nucleotide sequence ID" value="NZ_CP011310.1"/>
</dbReference>
<evidence type="ECO:0000256" key="3">
    <source>
        <dbReference type="SAM" id="Phobius"/>
    </source>
</evidence>
<dbReference type="PATRIC" id="fig|1648404.4.peg.117"/>
<keyword evidence="3" id="KW-1133">Transmembrane helix</keyword>
<proteinExistence type="predicted"/>
<dbReference type="PROSITE" id="PS51123">
    <property type="entry name" value="OMPA_2"/>
    <property type="match status" value="1"/>
</dbReference>
<dbReference type="Proteomes" id="UP000059113">
    <property type="component" value="Chromosome"/>
</dbReference>
<dbReference type="EMBL" id="CP011310">
    <property type="protein sequence ID" value="AKQ40862.1"/>
    <property type="molecule type" value="Genomic_DNA"/>
</dbReference>
<dbReference type="PANTHER" id="PTHR30329">
    <property type="entry name" value="STATOR ELEMENT OF FLAGELLAR MOTOR COMPLEX"/>
    <property type="match status" value="1"/>
</dbReference>
<evidence type="ECO:0000256" key="2">
    <source>
        <dbReference type="SAM" id="MobiDB-lite"/>
    </source>
</evidence>
<feature type="domain" description="OmpA-like" evidence="4">
    <location>
        <begin position="78"/>
        <end position="228"/>
    </location>
</feature>
<dbReference type="InterPro" id="IPR050330">
    <property type="entry name" value="Bact_OuterMem_StrucFunc"/>
</dbReference>
<sequence>MEGAVRRRPAEEGESYFMSMTDMMVGLLLIFIILLAYFALNLQTKTEELTGANRTRAEILNDLQQSLKDRGLQVEIDTKSGVLRLPDDVLFDKGEWELTGRGQEAISKVANAMVAVLPCYTTSDLCEGERSPHLIDAVFVEGHTDSDMMSGGMNNYGLSVRRAETTFTMLQRNQPALRGFLNRPAGEDGSAPILSLSGYGPDRPVDRGESEEAKKRNRRIDLRFLMATPTSGLDPDILRQEQ</sequence>